<accession>A0A4R4YYS3</accession>
<gene>
    <name evidence="2" type="ORF">E1288_18255</name>
</gene>
<dbReference type="GO" id="GO:0006950">
    <property type="term" value="P:response to stress"/>
    <property type="evidence" value="ECO:0007669"/>
    <property type="project" value="TreeGrafter"/>
</dbReference>
<dbReference type="OrthoDB" id="3830756at2"/>
<dbReference type="EMBL" id="SMKW01000022">
    <property type="protein sequence ID" value="TDD50150.1"/>
    <property type="molecule type" value="Genomic_DNA"/>
</dbReference>
<dbReference type="SMART" id="SM00347">
    <property type="entry name" value="HTH_MARR"/>
    <property type="match status" value="1"/>
</dbReference>
<dbReference type="PROSITE" id="PS50995">
    <property type="entry name" value="HTH_MARR_2"/>
    <property type="match status" value="1"/>
</dbReference>
<dbReference type="PANTHER" id="PTHR33164">
    <property type="entry name" value="TRANSCRIPTIONAL REGULATOR, MARR FAMILY"/>
    <property type="match status" value="1"/>
</dbReference>
<dbReference type="InterPro" id="IPR039422">
    <property type="entry name" value="MarR/SlyA-like"/>
</dbReference>
<dbReference type="InterPro" id="IPR036388">
    <property type="entry name" value="WH-like_DNA-bd_sf"/>
</dbReference>
<dbReference type="PANTHER" id="PTHR33164:SF94">
    <property type="entry name" value="TRANSCRIPTIONAL REGULATORY PROTEIN-RELATED"/>
    <property type="match status" value="1"/>
</dbReference>
<dbReference type="Proteomes" id="UP000294947">
    <property type="component" value="Unassembled WGS sequence"/>
</dbReference>
<dbReference type="SUPFAM" id="SSF46785">
    <property type="entry name" value="Winged helix' DNA-binding domain"/>
    <property type="match status" value="1"/>
</dbReference>
<protein>
    <submittedName>
        <fullName evidence="2">MarR family transcriptional regulator</fullName>
    </submittedName>
</protein>
<reference evidence="2 3" key="1">
    <citation type="submission" date="2019-03" db="EMBL/GenBank/DDBJ databases">
        <title>Draft genome sequences of novel Actinobacteria.</title>
        <authorList>
            <person name="Sahin N."/>
            <person name="Ay H."/>
            <person name="Saygin H."/>
        </authorList>
    </citation>
    <scope>NUCLEOTIDE SEQUENCE [LARGE SCALE GENOMIC DNA]</scope>
    <source>
        <strain evidence="2 3">7K502</strain>
    </source>
</reference>
<keyword evidence="3" id="KW-1185">Reference proteome</keyword>
<name>A0A4R4YYS3_9PSEU</name>
<feature type="domain" description="HTH marR-type" evidence="1">
    <location>
        <begin position="9"/>
        <end position="143"/>
    </location>
</feature>
<organism evidence="2 3">
    <name type="scientific">Saccharopolyspora elongata</name>
    <dbReference type="NCBI Taxonomy" id="2530387"/>
    <lineage>
        <taxon>Bacteria</taxon>
        <taxon>Bacillati</taxon>
        <taxon>Actinomycetota</taxon>
        <taxon>Actinomycetes</taxon>
        <taxon>Pseudonocardiales</taxon>
        <taxon>Pseudonocardiaceae</taxon>
        <taxon>Saccharopolyspora</taxon>
    </lineage>
</organism>
<evidence type="ECO:0000313" key="3">
    <source>
        <dbReference type="Proteomes" id="UP000294947"/>
    </source>
</evidence>
<dbReference type="InterPro" id="IPR000835">
    <property type="entry name" value="HTH_MarR-typ"/>
</dbReference>
<proteinExistence type="predicted"/>
<sequence>MVRQPDLPPADLLDEIETAARALVVVWARSAERVRPEVSALQLRALIVVDRHPSINLAGLSDELGSIPSVTSRLCDRLQTAGLLVRRSSAIDRREIVLQLSPDGRRFVQRFRRARKADLAAVLQQMSARSRNALLMGLDAFYSAAVELGHADDELA</sequence>
<dbReference type="Pfam" id="PF12802">
    <property type="entry name" value="MarR_2"/>
    <property type="match status" value="1"/>
</dbReference>
<dbReference type="AlphaFoldDB" id="A0A4R4YYS3"/>
<dbReference type="Gene3D" id="1.10.10.10">
    <property type="entry name" value="Winged helix-like DNA-binding domain superfamily/Winged helix DNA-binding domain"/>
    <property type="match status" value="1"/>
</dbReference>
<comment type="caution">
    <text evidence="2">The sequence shown here is derived from an EMBL/GenBank/DDBJ whole genome shotgun (WGS) entry which is preliminary data.</text>
</comment>
<evidence type="ECO:0000259" key="1">
    <source>
        <dbReference type="PROSITE" id="PS50995"/>
    </source>
</evidence>
<evidence type="ECO:0000313" key="2">
    <source>
        <dbReference type="EMBL" id="TDD50150.1"/>
    </source>
</evidence>
<dbReference type="GO" id="GO:0003700">
    <property type="term" value="F:DNA-binding transcription factor activity"/>
    <property type="evidence" value="ECO:0007669"/>
    <property type="project" value="InterPro"/>
</dbReference>
<dbReference type="InterPro" id="IPR036390">
    <property type="entry name" value="WH_DNA-bd_sf"/>
</dbReference>